<dbReference type="InterPro" id="IPR048813">
    <property type="entry name" value="GP7-like"/>
</dbReference>
<protein>
    <submittedName>
        <fullName evidence="1">Phage major capsid protein</fullName>
    </submittedName>
</protein>
<sequence>MPVTLAQAQLNTQADIDFAVIDNLRRNSWLLNNFVWDDTVTPGTGGGSLTYGYTRLLAPSLAAFRRFNEEYIPNTATRERKSVELHPLGGAFTVDRKLARLGPAASNEISFQLAQKLTSVRTRFQQELILGDTAVDDAGFDGLDKALTGQSTEYLPLNEGVTTGYLNWSPAAVTSEDLAMSAFDAFDDFLSRIMGSQTGSGDTGADGSVPSGVKAILGNTTSIARIKSLARRASQFTSERNDLGMQIDRYGDWVLVDLGDRADGSAPIVPIRSADTDGGGAGGTITGLTDIYAVSLGLDAFHGASMAGTPLVETYLPDFSQPGAVKSGEVEMGPVAAVLRNTKSCGVLRNVKVR</sequence>
<evidence type="ECO:0000313" key="2">
    <source>
        <dbReference type="Proteomes" id="UP000502665"/>
    </source>
</evidence>
<dbReference type="RefSeq" id="WP_171399703.1">
    <property type="nucleotide sequence ID" value="NZ_CP049838.1"/>
</dbReference>
<dbReference type="AlphaFoldDB" id="A0A6M4WXL5"/>
<dbReference type="NCBIfam" id="NF045672">
    <property type="entry name" value="MCP_gp7_epsi_15"/>
    <property type="match status" value="1"/>
</dbReference>
<accession>A0A6M4WXL5</accession>
<gene>
    <name evidence="1" type="ORF">G9272_32100</name>
</gene>
<organism evidence="1 2">
    <name type="scientific">Streptomyces asoensis</name>
    <dbReference type="NCBI Taxonomy" id="249586"/>
    <lineage>
        <taxon>Bacteria</taxon>
        <taxon>Bacillati</taxon>
        <taxon>Actinomycetota</taxon>
        <taxon>Actinomycetes</taxon>
        <taxon>Kitasatosporales</taxon>
        <taxon>Streptomycetaceae</taxon>
        <taxon>Streptomyces</taxon>
    </lineage>
</organism>
<reference evidence="1" key="1">
    <citation type="submission" date="2020-03" db="EMBL/GenBank/DDBJ databases">
        <title>Molecular networking-based the target discovery of potent antiproliferative macrolactams: 5/6/7/16 polycyclic ansamycins and glycosylated trienomycin from Streptomyces cacaoi subsp. asoensis.</title>
        <authorList>
            <person name="Liu L.-L."/>
        </authorList>
    </citation>
    <scope>NUCLEOTIDE SEQUENCE [LARGE SCALE GENOMIC DNA]</scope>
    <source>
        <strain evidence="1">H2S5</strain>
    </source>
</reference>
<name>A0A6M4WXL5_9ACTN</name>
<dbReference type="EMBL" id="CP049838">
    <property type="protein sequence ID" value="QJT04361.1"/>
    <property type="molecule type" value="Genomic_DNA"/>
</dbReference>
<keyword evidence="2" id="KW-1185">Reference proteome</keyword>
<dbReference type="Proteomes" id="UP000502665">
    <property type="component" value="Chromosome"/>
</dbReference>
<proteinExistence type="predicted"/>
<evidence type="ECO:0000313" key="1">
    <source>
        <dbReference type="EMBL" id="QJT04361.1"/>
    </source>
</evidence>